<evidence type="ECO:0000259" key="2">
    <source>
        <dbReference type="PROSITE" id="PS50097"/>
    </source>
</evidence>
<name>A0A8K0PIC4_9PEZI</name>
<dbReference type="SUPFAM" id="SSF54695">
    <property type="entry name" value="POZ domain"/>
    <property type="match status" value="1"/>
</dbReference>
<dbReference type="OrthoDB" id="5275938at2759"/>
<protein>
    <recommendedName>
        <fullName evidence="2">BTB domain-containing protein</fullName>
    </recommendedName>
</protein>
<accession>A0A8K0PIC4</accession>
<proteinExistence type="predicted"/>
<dbReference type="Gene3D" id="3.30.710.10">
    <property type="entry name" value="Potassium Channel Kv1.1, Chain A"/>
    <property type="match status" value="1"/>
</dbReference>
<dbReference type="CDD" id="cd18186">
    <property type="entry name" value="BTB_POZ_ZBTB_KLHL-like"/>
    <property type="match status" value="1"/>
</dbReference>
<feature type="region of interest" description="Disordered" evidence="1">
    <location>
        <begin position="346"/>
        <end position="385"/>
    </location>
</feature>
<dbReference type="InterPro" id="IPR000210">
    <property type="entry name" value="BTB/POZ_dom"/>
</dbReference>
<dbReference type="AlphaFoldDB" id="A0A8K0PIC4"/>
<feature type="domain" description="BTB" evidence="2">
    <location>
        <begin position="25"/>
        <end position="89"/>
    </location>
</feature>
<feature type="compositionally biased region" description="Acidic residues" evidence="1">
    <location>
        <begin position="347"/>
        <end position="356"/>
    </location>
</feature>
<feature type="compositionally biased region" description="Basic and acidic residues" evidence="1">
    <location>
        <begin position="376"/>
        <end position="385"/>
    </location>
</feature>
<keyword evidence="4" id="KW-1185">Reference proteome</keyword>
<dbReference type="EMBL" id="JAESVG020000006">
    <property type="protein sequence ID" value="KAG8626489.1"/>
    <property type="molecule type" value="Genomic_DNA"/>
</dbReference>
<sequence>MDIASIAEEQTSPAAPITTVICEEGDIILAVDDPVPTRFLVSSTRLAAFSPVFKAWFSSRWREGQHLSPANPVVIQLEDEEAKPLKFLLCAAHKLPADLGIERFSATPDDLLELAMLGDKYDCCRALWQHGGKKLFYDMFWRPKDLEECGSLLVCCFLFRHNTGFCAISKKMVKEFTEPFEYCLPEDYHGLPIEIYHALEAQRESAWNALRYCCDELEERGRNEFPSRAMQKLKEFRELMPRCNLDKALSHFEDTMLRDDDFIHTCLCEYTVLGAPEHRCRWSLRPFEEEMCEDKDTDIYRYCRGMCLTCLKDGTVKQEYCTEHDEDRANKVFVWPLSAPYFTDYWSDSDDGDEDDAYSRQSDTDSSESRAGSYEGHTDDDERKQ</sequence>
<comment type="caution">
    <text evidence="3">The sequence shown here is derived from an EMBL/GenBank/DDBJ whole genome shotgun (WGS) entry which is preliminary data.</text>
</comment>
<dbReference type="Proteomes" id="UP000809789">
    <property type="component" value="Unassembled WGS sequence"/>
</dbReference>
<organism evidence="3 4">
    <name type="scientific">Elsinoe batatas</name>
    <dbReference type="NCBI Taxonomy" id="2601811"/>
    <lineage>
        <taxon>Eukaryota</taxon>
        <taxon>Fungi</taxon>
        <taxon>Dikarya</taxon>
        <taxon>Ascomycota</taxon>
        <taxon>Pezizomycotina</taxon>
        <taxon>Dothideomycetes</taxon>
        <taxon>Dothideomycetidae</taxon>
        <taxon>Myriangiales</taxon>
        <taxon>Elsinoaceae</taxon>
        <taxon>Elsinoe</taxon>
    </lineage>
</organism>
<dbReference type="InterPro" id="IPR011333">
    <property type="entry name" value="SKP1/BTB/POZ_sf"/>
</dbReference>
<evidence type="ECO:0000313" key="3">
    <source>
        <dbReference type="EMBL" id="KAG8626489.1"/>
    </source>
</evidence>
<reference evidence="3" key="1">
    <citation type="submission" date="2021-07" db="EMBL/GenBank/DDBJ databases">
        <title>Elsinoe batatas strain:CRI-CJ2 Genome sequencing and assembly.</title>
        <authorList>
            <person name="Huang L."/>
        </authorList>
    </citation>
    <scope>NUCLEOTIDE SEQUENCE</scope>
    <source>
        <strain evidence="3">CRI-CJ2</strain>
    </source>
</reference>
<dbReference type="PROSITE" id="PS50097">
    <property type="entry name" value="BTB"/>
    <property type="match status" value="1"/>
</dbReference>
<evidence type="ECO:0000313" key="4">
    <source>
        <dbReference type="Proteomes" id="UP000809789"/>
    </source>
</evidence>
<evidence type="ECO:0000256" key="1">
    <source>
        <dbReference type="SAM" id="MobiDB-lite"/>
    </source>
</evidence>
<gene>
    <name evidence="3" type="ORF">KVT40_005434</name>
</gene>